<dbReference type="Proteomes" id="UP000565579">
    <property type="component" value="Unassembled WGS sequence"/>
</dbReference>
<feature type="compositionally biased region" description="Low complexity" evidence="1">
    <location>
        <begin position="34"/>
        <end position="48"/>
    </location>
</feature>
<protein>
    <submittedName>
        <fullName evidence="2">Uncharacterized protein</fullName>
    </submittedName>
</protein>
<name>A0A7X0U744_9ACTN</name>
<proteinExistence type="predicted"/>
<comment type="caution">
    <text evidence="2">The sequence shown here is derived from an EMBL/GenBank/DDBJ whole genome shotgun (WGS) entry which is preliminary data.</text>
</comment>
<evidence type="ECO:0000313" key="3">
    <source>
        <dbReference type="Proteomes" id="UP000565579"/>
    </source>
</evidence>
<accession>A0A7X0U744</accession>
<evidence type="ECO:0000313" key="2">
    <source>
        <dbReference type="EMBL" id="MBB6557294.1"/>
    </source>
</evidence>
<organism evidence="2 3">
    <name type="scientific">Nonomuraea rubra</name>
    <dbReference type="NCBI Taxonomy" id="46180"/>
    <lineage>
        <taxon>Bacteria</taxon>
        <taxon>Bacillati</taxon>
        <taxon>Actinomycetota</taxon>
        <taxon>Actinomycetes</taxon>
        <taxon>Streptosporangiales</taxon>
        <taxon>Streptosporangiaceae</taxon>
        <taxon>Nonomuraea</taxon>
    </lineage>
</organism>
<gene>
    <name evidence="2" type="ORF">HD593_012184</name>
</gene>
<reference evidence="2 3" key="1">
    <citation type="submission" date="2020-08" db="EMBL/GenBank/DDBJ databases">
        <title>Sequencing the genomes of 1000 actinobacteria strains.</title>
        <authorList>
            <person name="Klenk H.-P."/>
        </authorList>
    </citation>
    <scope>NUCLEOTIDE SEQUENCE [LARGE SCALE GENOMIC DNA]</scope>
    <source>
        <strain evidence="2 3">DSM 43768</strain>
    </source>
</reference>
<dbReference type="AlphaFoldDB" id="A0A7X0U744"/>
<evidence type="ECO:0000256" key="1">
    <source>
        <dbReference type="SAM" id="MobiDB-lite"/>
    </source>
</evidence>
<feature type="region of interest" description="Disordered" evidence="1">
    <location>
        <begin position="34"/>
        <end position="54"/>
    </location>
</feature>
<sequence>MTFIYRNANTGQVVPLEQRDPCLDMLDNWRIVGGPEPADASGPASAGPVRPSEHDNKAAWVEYAVARGMSESDAKALSKAALIEEFGEDDDGED</sequence>
<keyword evidence="3" id="KW-1185">Reference proteome</keyword>
<dbReference type="EMBL" id="JACHMI010000002">
    <property type="protein sequence ID" value="MBB6557294.1"/>
    <property type="molecule type" value="Genomic_DNA"/>
</dbReference>
<dbReference type="RefSeq" id="WP_185112877.1">
    <property type="nucleotide sequence ID" value="NZ_BAAAXY010000269.1"/>
</dbReference>